<evidence type="ECO:0000313" key="10">
    <source>
        <dbReference type="EMBL" id="EGT49685.1"/>
    </source>
</evidence>
<gene>
    <name evidence="10" type="ORF">CAEBREN_04198</name>
</gene>
<dbReference type="Proteomes" id="UP000008068">
    <property type="component" value="Unassembled WGS sequence"/>
</dbReference>
<dbReference type="Gene3D" id="2.170.270.10">
    <property type="entry name" value="SET domain"/>
    <property type="match status" value="1"/>
</dbReference>
<evidence type="ECO:0000256" key="2">
    <source>
        <dbReference type="ARBA" id="ARBA00022454"/>
    </source>
</evidence>
<protein>
    <recommendedName>
        <fullName evidence="9">SET domain-containing protein</fullName>
    </recommendedName>
</protein>
<evidence type="ECO:0000256" key="8">
    <source>
        <dbReference type="SAM" id="MobiDB-lite"/>
    </source>
</evidence>
<keyword evidence="5" id="KW-0949">S-adenosyl-L-methionine</keyword>
<dbReference type="OMA" id="EDRMKTW"/>
<sequence length="1086" mass="120706">MPPRPEDRKISNEMRRAILNNCEFFPGLSKPKLTPGKNNEEFQALCELVNSKFPKHDHVTAATVSETISVAKSSMLRKLTHLILVARITKDEVEDRMKTWEFYDDFKFYRKNIHEAEKKLWEKKAAGSVRSDGSGPSSSVAPPTSSTPGVPSKPDERKVSDEMRRAILQNCENFPALTKPNLKPSRHPEEFRKLCELVNKKFPKEQHVNAKMAAVIISNAKTILTRKLRYLIQHHRLTESEVEDRMKTWEFYSDFKFYRQNIHQLEKELWEEQAVKNAPNVGSGSSSSAPASTSSAPAQISSTTAPTSSTSAPTSSTSAPNQGSSIARSAKLQIQKLHMSLVKKGRLTGGLRSGNAVYARNSRSALRAYQKKHFDAAITKKPSTKKRPVIIRSAALTAAITSAAKLRKTGVKINAPAPTQSNAAVTPSSVSRSRFLNGLAATNIIAMPTAVTRKRANQPEFARTARLAARMEQQEAKTDDVDTTPEPTPQLDTPSSSTVVVRGAKRMKIDLSSTPDQAGSSGSTPQAARNLAVSVDDTNANRTAANAAGSSSTPRLAADPGPSTINAQKRRVRKAPAVGRFTRTEAAQPATPSVATTSTGDAQVAVTKAGKPMKARATRVQAAVAAATDDAEERSTLPLAIVIANERSQVRSGKDRIKILKEFVADVPEACTEAIRAMKFGQRIRNRQYPGIPDKKFLRNNYAKYGSDESLTWPMQAAFEMKDHPKMWYVFFEGWTIPYRYEESQLKESGEDTLEAGKIRRDFLNTMSTMNVTKDCLDQYRYCGNKRKTDALFWDYEDLSYFHTKIHFEDGLGPIFYMNLSKDCEKPPTYSYTTTNIMNVKVYNWCLRQKMNWSIQKLDASKQLNLASVEKKTGCENPSGCVCNRRFAHLYEDTINLQTENGLLKVTGFNRDSPRISIECSDACGCSHNCPRRHLQRGNKKALVVNFEGSRKGMGLRAGAHYKKGEYIGEYTGILKEPVDGEDQSYEAAVSLMAEPLVICSRKCGNIIRFMSHSCSPNAMFVVTWSRVKESDPLLPKIAVFATEDIKLGEEITICYWTAEDRDAATEFVRCWCGSKNCIKNLPVIS</sequence>
<evidence type="ECO:0000259" key="9">
    <source>
        <dbReference type="PROSITE" id="PS50280"/>
    </source>
</evidence>
<dbReference type="InParanoid" id="G0MDB6"/>
<feature type="compositionally biased region" description="Low complexity" evidence="8">
    <location>
        <begin position="127"/>
        <end position="152"/>
    </location>
</feature>
<feature type="region of interest" description="Disordered" evidence="8">
    <location>
        <begin position="509"/>
        <end position="528"/>
    </location>
</feature>
<dbReference type="SMART" id="SM00317">
    <property type="entry name" value="SET"/>
    <property type="match status" value="1"/>
</dbReference>
<keyword evidence="11" id="KW-1185">Reference proteome</keyword>
<evidence type="ECO:0000256" key="7">
    <source>
        <dbReference type="ARBA" id="ARBA00022833"/>
    </source>
</evidence>
<accession>G0MDB6</accession>
<feature type="domain" description="SET" evidence="9">
    <location>
        <begin position="941"/>
        <end position="1057"/>
    </location>
</feature>
<dbReference type="InterPro" id="IPR001214">
    <property type="entry name" value="SET_dom"/>
</dbReference>
<keyword evidence="7" id="KW-0862">Zinc</keyword>
<dbReference type="EMBL" id="GL379790">
    <property type="protein sequence ID" value="EGT49685.1"/>
    <property type="molecule type" value="Genomic_DNA"/>
</dbReference>
<dbReference type="eggNOG" id="KOG1082">
    <property type="taxonomic scope" value="Eukaryota"/>
</dbReference>
<proteinExistence type="predicted"/>
<feature type="compositionally biased region" description="Polar residues" evidence="8">
    <location>
        <begin position="511"/>
        <end position="527"/>
    </location>
</feature>
<dbReference type="GO" id="GO:0046872">
    <property type="term" value="F:metal ion binding"/>
    <property type="evidence" value="ECO:0007669"/>
    <property type="project" value="UniProtKB-KW"/>
</dbReference>
<name>G0MDB6_CAEBE</name>
<dbReference type="InterPro" id="IPR046341">
    <property type="entry name" value="SET_dom_sf"/>
</dbReference>
<dbReference type="PANTHER" id="PTHR46223:SF3">
    <property type="entry name" value="HISTONE-LYSINE N-METHYLTRANSFERASE SET-23"/>
    <property type="match status" value="1"/>
</dbReference>
<dbReference type="PANTHER" id="PTHR46223">
    <property type="entry name" value="HISTONE-LYSINE N-METHYLTRANSFERASE SUV39H"/>
    <property type="match status" value="1"/>
</dbReference>
<evidence type="ECO:0000313" key="11">
    <source>
        <dbReference type="Proteomes" id="UP000008068"/>
    </source>
</evidence>
<feature type="region of interest" description="Disordered" evidence="8">
    <location>
        <begin position="544"/>
        <end position="576"/>
    </location>
</feature>
<evidence type="ECO:0000256" key="6">
    <source>
        <dbReference type="ARBA" id="ARBA00022723"/>
    </source>
</evidence>
<dbReference type="STRING" id="135651.G0MDB6"/>
<evidence type="ECO:0000256" key="4">
    <source>
        <dbReference type="ARBA" id="ARBA00022679"/>
    </source>
</evidence>
<dbReference type="Pfam" id="PF00856">
    <property type="entry name" value="SET"/>
    <property type="match status" value="1"/>
</dbReference>
<dbReference type="OrthoDB" id="5911806at2759"/>
<keyword evidence="6" id="KW-0479">Metal-binding</keyword>
<dbReference type="GO" id="GO:0008168">
    <property type="term" value="F:methyltransferase activity"/>
    <property type="evidence" value="ECO:0007669"/>
    <property type="project" value="UniProtKB-KW"/>
</dbReference>
<dbReference type="SUPFAM" id="SSF82199">
    <property type="entry name" value="SET domain"/>
    <property type="match status" value="1"/>
</dbReference>
<evidence type="ECO:0000256" key="5">
    <source>
        <dbReference type="ARBA" id="ARBA00022691"/>
    </source>
</evidence>
<reference evidence="11" key="1">
    <citation type="submission" date="2011-07" db="EMBL/GenBank/DDBJ databases">
        <authorList>
            <consortium name="Caenorhabditis brenneri Sequencing and Analysis Consortium"/>
            <person name="Wilson R.K."/>
        </authorList>
    </citation>
    <scope>NUCLEOTIDE SEQUENCE [LARGE SCALE GENOMIC DNA]</scope>
    <source>
        <strain evidence="11">PB2801</strain>
    </source>
</reference>
<keyword evidence="4" id="KW-0808">Transferase</keyword>
<feature type="region of interest" description="Disordered" evidence="8">
    <location>
        <begin position="127"/>
        <end position="159"/>
    </location>
</feature>
<dbReference type="AlphaFoldDB" id="G0MDB6"/>
<dbReference type="InterPro" id="IPR005020">
    <property type="entry name" value="LIN-8"/>
</dbReference>
<evidence type="ECO:0000256" key="3">
    <source>
        <dbReference type="ARBA" id="ARBA00022603"/>
    </source>
</evidence>
<dbReference type="GO" id="GO:0005694">
    <property type="term" value="C:chromosome"/>
    <property type="evidence" value="ECO:0007669"/>
    <property type="project" value="UniProtKB-SubCell"/>
</dbReference>
<feature type="region of interest" description="Disordered" evidence="8">
    <location>
        <begin position="468"/>
        <end position="501"/>
    </location>
</feature>
<dbReference type="GO" id="GO:0032259">
    <property type="term" value="P:methylation"/>
    <property type="evidence" value="ECO:0007669"/>
    <property type="project" value="UniProtKB-KW"/>
</dbReference>
<keyword evidence="2" id="KW-0158">Chromosome</keyword>
<feature type="region of interest" description="Disordered" evidence="8">
    <location>
        <begin position="278"/>
        <end position="326"/>
    </location>
</feature>
<feature type="compositionally biased region" description="Low complexity" evidence="8">
    <location>
        <begin position="285"/>
        <end position="320"/>
    </location>
</feature>
<keyword evidence="3" id="KW-0489">Methyltransferase</keyword>
<evidence type="ECO:0000256" key="1">
    <source>
        <dbReference type="ARBA" id="ARBA00004286"/>
    </source>
</evidence>
<dbReference type="Pfam" id="PF03353">
    <property type="entry name" value="Lin-8"/>
    <property type="match status" value="2"/>
</dbReference>
<dbReference type="PROSITE" id="PS50280">
    <property type="entry name" value="SET"/>
    <property type="match status" value="1"/>
</dbReference>
<feature type="compositionally biased region" description="Low complexity" evidence="8">
    <location>
        <begin position="544"/>
        <end position="553"/>
    </location>
</feature>
<organism evidence="11">
    <name type="scientific">Caenorhabditis brenneri</name>
    <name type="common">Nematode worm</name>
    <dbReference type="NCBI Taxonomy" id="135651"/>
    <lineage>
        <taxon>Eukaryota</taxon>
        <taxon>Metazoa</taxon>
        <taxon>Ecdysozoa</taxon>
        <taxon>Nematoda</taxon>
        <taxon>Chromadorea</taxon>
        <taxon>Rhabditida</taxon>
        <taxon>Rhabditina</taxon>
        <taxon>Rhabditomorpha</taxon>
        <taxon>Rhabditoidea</taxon>
        <taxon>Rhabditidae</taxon>
        <taxon>Peloderinae</taxon>
        <taxon>Caenorhabditis</taxon>
    </lineage>
</organism>
<dbReference type="HOGENOM" id="CLU_317416_0_0_1"/>
<dbReference type="InterPro" id="IPR050973">
    <property type="entry name" value="H3K9_Histone-Lys_N-MTase"/>
</dbReference>
<comment type="subcellular location">
    <subcellularLocation>
        <location evidence="1">Chromosome</location>
    </subcellularLocation>
</comment>
<feature type="compositionally biased region" description="Polar residues" evidence="8">
    <location>
        <begin position="490"/>
        <end position="499"/>
    </location>
</feature>